<dbReference type="EMBL" id="GBZX01000595">
    <property type="protein sequence ID" value="JAG92145.1"/>
    <property type="molecule type" value="mRNA"/>
</dbReference>
<keyword evidence="1" id="KW-0732">Signal</keyword>
<proteinExistence type="evidence at transcript level"/>
<organism evidence="2">
    <name type="scientific">Amblyomma americanum</name>
    <name type="common">Lone star tick</name>
    <dbReference type="NCBI Taxonomy" id="6943"/>
    <lineage>
        <taxon>Eukaryota</taxon>
        <taxon>Metazoa</taxon>
        <taxon>Ecdysozoa</taxon>
        <taxon>Arthropoda</taxon>
        <taxon>Chelicerata</taxon>
        <taxon>Arachnida</taxon>
        <taxon>Acari</taxon>
        <taxon>Parasitiformes</taxon>
        <taxon>Ixodida</taxon>
        <taxon>Ixodoidea</taxon>
        <taxon>Ixodidae</taxon>
        <taxon>Amblyomminae</taxon>
        <taxon>Amblyomma</taxon>
    </lineage>
</organism>
<feature type="signal peptide" evidence="1">
    <location>
        <begin position="1"/>
        <end position="19"/>
    </location>
</feature>
<accession>A0A0C9R5B6</accession>
<feature type="chain" id="PRO_5002201772" evidence="1">
    <location>
        <begin position="20"/>
        <end position="139"/>
    </location>
</feature>
<name>A0A0C9R5B6_AMBAM</name>
<evidence type="ECO:0000313" key="2">
    <source>
        <dbReference type="EMBL" id="JAG92145.1"/>
    </source>
</evidence>
<dbReference type="AlphaFoldDB" id="A0A0C9R5B6"/>
<reference evidence="2" key="1">
    <citation type="journal article" date="2015" name="PLoS ONE">
        <title>An Insight into the Sialome of the Lone Star Tick, Amblyomma americanum, with a Glimpse on Its Time Dependent Gene Expression.</title>
        <authorList>
            <person name="Karim S."/>
            <person name="Ribeiro J.M."/>
        </authorList>
    </citation>
    <scope>NUCLEOTIDE SEQUENCE</scope>
    <source>
        <tissue evidence="2">Salivary gland</tissue>
    </source>
</reference>
<protein>
    <submittedName>
        <fullName evidence="2">Putative secreted protein</fullName>
    </submittedName>
</protein>
<sequence length="139" mass="15310">MHHTKVILVLAWLTCQTLSSSYSSMASSIWLGRKPREAQRSTASVILTVLPPDSLTISRISAKILSVTVWTLPPGSVCCTRESRDISMRRMASLMSSFSTTSPSRSLARAVERRRMASRVLGDMKVASLLLRASLRIST</sequence>
<evidence type="ECO:0000256" key="1">
    <source>
        <dbReference type="SAM" id="SignalP"/>
    </source>
</evidence>